<dbReference type="Proteomes" id="UP000680206">
    <property type="component" value="Unassembled WGS sequence"/>
</dbReference>
<sequence length="470" mass="51411">MRLWIVAVAITAEPGLEKAGTSLLGPATSRLSFGVGLTSIGACQGFWHQIRLWSFPGYRLLHTWPILVVLPAFLLWLLVRRRAIGWAAALLLGAVTLPEPVLYGYDVARWGTQCTRMWLPFGGWEVARWIFAAVPVLLILASTCRPGRRTVRLVGGTVAAGLLLSVAADRELPRRYGTSEDECRRVKYAAASERTSFTAAMASLSRHERQIAFLCSRRGFLMGYSGGPMRHDSLSDAEQIEAGRRACRGEEPMTNGVRPGIAPVSLQDMAYLCPGKADERQAAQQRSLAALHTRYQRERAKAEAFCRRGVPKGFGPVRQATHVIDGDESGSYTVEDEGDGLGASFDPAIKEGLIASAGHGATVIAGTEGPLCLTVRVYRKAPPLAPRGWDRVEEVGVDNPRGRARLMSMDGLLPFPAVNAAGPGRYRIRIYVRGRNAPEATMDEPPREHHLLVVFPGKAEKPKVYKNTEH</sequence>
<evidence type="ECO:0000313" key="2">
    <source>
        <dbReference type="EMBL" id="MBO2457774.1"/>
    </source>
</evidence>
<name>A0ABS3RM02_9ACTN</name>
<organism evidence="2 3">
    <name type="scientific">Actinomadura violacea</name>
    <dbReference type="NCBI Taxonomy" id="2819934"/>
    <lineage>
        <taxon>Bacteria</taxon>
        <taxon>Bacillati</taxon>
        <taxon>Actinomycetota</taxon>
        <taxon>Actinomycetes</taxon>
        <taxon>Streptosporangiales</taxon>
        <taxon>Thermomonosporaceae</taxon>
        <taxon>Actinomadura</taxon>
    </lineage>
</organism>
<evidence type="ECO:0000256" key="1">
    <source>
        <dbReference type="SAM" id="Phobius"/>
    </source>
</evidence>
<comment type="caution">
    <text evidence="2">The sequence shown here is derived from an EMBL/GenBank/DDBJ whole genome shotgun (WGS) entry which is preliminary data.</text>
</comment>
<keyword evidence="1" id="KW-1133">Transmembrane helix</keyword>
<dbReference type="EMBL" id="JAGEPF010000005">
    <property type="protein sequence ID" value="MBO2457774.1"/>
    <property type="molecule type" value="Genomic_DNA"/>
</dbReference>
<dbReference type="RefSeq" id="WP_208239112.1">
    <property type="nucleotide sequence ID" value="NZ_JAGEPF010000005.1"/>
</dbReference>
<keyword evidence="1" id="KW-0472">Membrane</keyword>
<feature type="transmembrane region" description="Helical" evidence="1">
    <location>
        <begin position="151"/>
        <end position="168"/>
    </location>
</feature>
<feature type="transmembrane region" description="Helical" evidence="1">
    <location>
        <begin position="126"/>
        <end position="144"/>
    </location>
</feature>
<keyword evidence="1" id="KW-0812">Transmembrane</keyword>
<feature type="transmembrane region" description="Helical" evidence="1">
    <location>
        <begin position="61"/>
        <end position="79"/>
    </location>
</feature>
<evidence type="ECO:0000313" key="3">
    <source>
        <dbReference type="Proteomes" id="UP000680206"/>
    </source>
</evidence>
<accession>A0ABS3RM02</accession>
<feature type="transmembrane region" description="Helical" evidence="1">
    <location>
        <begin position="86"/>
        <end position="106"/>
    </location>
</feature>
<proteinExistence type="predicted"/>
<gene>
    <name evidence="2" type="ORF">J4709_09320</name>
</gene>
<keyword evidence="3" id="KW-1185">Reference proteome</keyword>
<protein>
    <submittedName>
        <fullName evidence="2">Uncharacterized protein</fullName>
    </submittedName>
</protein>
<reference evidence="2 3" key="1">
    <citation type="submission" date="2021-03" db="EMBL/GenBank/DDBJ databases">
        <title>Actinomadura violae sp. nov., isolated from lichen in Thailand.</title>
        <authorList>
            <person name="Kanchanasin P."/>
            <person name="Saeng-In P."/>
            <person name="Phongsopitanun W."/>
            <person name="Yuki M."/>
            <person name="Kudo T."/>
            <person name="Ohkuma M."/>
            <person name="Tanasupawat S."/>
        </authorList>
    </citation>
    <scope>NUCLEOTIDE SEQUENCE [LARGE SCALE GENOMIC DNA]</scope>
    <source>
        <strain evidence="2 3">LCR2-06</strain>
    </source>
</reference>